<protein>
    <submittedName>
        <fullName evidence="2">Uncharacterized protein</fullName>
    </submittedName>
</protein>
<feature type="transmembrane region" description="Helical" evidence="1">
    <location>
        <begin position="93"/>
        <end position="117"/>
    </location>
</feature>
<reference evidence="2 3" key="1">
    <citation type="submission" date="2022-01" db="EMBL/GenBank/DDBJ databases">
        <title>Whole genome-based taxonomy of the Shewanellaceae.</title>
        <authorList>
            <person name="Martin-Rodriguez A.J."/>
        </authorList>
    </citation>
    <scope>NUCLEOTIDE SEQUENCE [LARGE SCALE GENOMIC DNA]</scope>
    <source>
        <strain evidence="2 3">DSM 21332</strain>
    </source>
</reference>
<organism evidence="2 3">
    <name type="scientific">Shewanella corallii</name>
    <dbReference type="NCBI Taxonomy" id="560080"/>
    <lineage>
        <taxon>Bacteria</taxon>
        <taxon>Pseudomonadati</taxon>
        <taxon>Pseudomonadota</taxon>
        <taxon>Gammaproteobacteria</taxon>
        <taxon>Alteromonadales</taxon>
        <taxon>Shewanellaceae</taxon>
        <taxon>Shewanella</taxon>
    </lineage>
</organism>
<comment type="caution">
    <text evidence="2">The sequence shown here is derived from an EMBL/GenBank/DDBJ whole genome shotgun (WGS) entry which is preliminary data.</text>
</comment>
<dbReference type="EMBL" id="JAKIKT010000006">
    <property type="protein sequence ID" value="MCL2915253.1"/>
    <property type="molecule type" value="Genomic_DNA"/>
</dbReference>
<dbReference type="RefSeq" id="WP_248936964.1">
    <property type="nucleotide sequence ID" value="NZ_JAKIKT010000006.1"/>
</dbReference>
<dbReference type="Proteomes" id="UP001202831">
    <property type="component" value="Unassembled WGS sequence"/>
</dbReference>
<proteinExistence type="predicted"/>
<feature type="transmembrane region" description="Helical" evidence="1">
    <location>
        <begin position="205"/>
        <end position="226"/>
    </location>
</feature>
<evidence type="ECO:0000256" key="1">
    <source>
        <dbReference type="SAM" id="Phobius"/>
    </source>
</evidence>
<keyword evidence="1" id="KW-0472">Membrane</keyword>
<feature type="transmembrane region" description="Helical" evidence="1">
    <location>
        <begin position="123"/>
        <end position="145"/>
    </location>
</feature>
<feature type="transmembrane region" description="Helical" evidence="1">
    <location>
        <begin position="21"/>
        <end position="39"/>
    </location>
</feature>
<accession>A0ABT0N9W3</accession>
<feature type="transmembrane region" description="Helical" evidence="1">
    <location>
        <begin position="59"/>
        <end position="81"/>
    </location>
</feature>
<keyword evidence="1" id="KW-0812">Transmembrane</keyword>
<name>A0ABT0N9W3_9GAMM</name>
<sequence length="236" mass="25827">MSLSAIFSEALYFFRNHLRQLAILTGPLLLLQVGLQLWLGKQMLALDQNNPEFSSMHMVTLMVLLLIFSWLIAALTAFLDWRSQGHEPTNNQVLFGSLQFVPTLLLAGVFSGMAIIAPVMLGAAFGGLWIIGLPISVYLFARLAYVNFMVVTEKLTPLGAIKSSFTFSGPIAMKTMLVLMMYIPLSLVGGTLSAVVAQAGLVPQLIMDTLLAFVGLFVNIALFRLYMVTRAQHAGE</sequence>
<keyword evidence="3" id="KW-1185">Reference proteome</keyword>
<evidence type="ECO:0000313" key="3">
    <source>
        <dbReference type="Proteomes" id="UP001202831"/>
    </source>
</evidence>
<keyword evidence="1" id="KW-1133">Transmembrane helix</keyword>
<gene>
    <name evidence="2" type="ORF">L2725_15945</name>
</gene>
<evidence type="ECO:0000313" key="2">
    <source>
        <dbReference type="EMBL" id="MCL2915253.1"/>
    </source>
</evidence>
<feature type="transmembrane region" description="Helical" evidence="1">
    <location>
        <begin position="177"/>
        <end position="199"/>
    </location>
</feature>